<name>A0A4Z2JGJ2_9TELE</name>
<dbReference type="EMBL" id="SRLO01000002">
    <property type="protein sequence ID" value="TNN89091.1"/>
    <property type="molecule type" value="Genomic_DNA"/>
</dbReference>
<organism evidence="1 2">
    <name type="scientific">Liparis tanakae</name>
    <name type="common">Tanaka's snailfish</name>
    <dbReference type="NCBI Taxonomy" id="230148"/>
    <lineage>
        <taxon>Eukaryota</taxon>
        <taxon>Metazoa</taxon>
        <taxon>Chordata</taxon>
        <taxon>Craniata</taxon>
        <taxon>Vertebrata</taxon>
        <taxon>Euteleostomi</taxon>
        <taxon>Actinopterygii</taxon>
        <taxon>Neopterygii</taxon>
        <taxon>Teleostei</taxon>
        <taxon>Neoteleostei</taxon>
        <taxon>Acanthomorphata</taxon>
        <taxon>Eupercaria</taxon>
        <taxon>Perciformes</taxon>
        <taxon>Cottioidei</taxon>
        <taxon>Cottales</taxon>
        <taxon>Liparidae</taxon>
        <taxon>Liparis</taxon>
    </lineage>
</organism>
<sequence length="101" mass="11145">MQLCTSSSKVHLEVVLWYSSRQRGGGKRCQAAGGARWGGNLVDPDVLDEPVQETLARASRGDQREDTQQVALPTAYSAVFHEECDSAAVRLKQQRARRAMT</sequence>
<keyword evidence="2" id="KW-1185">Reference proteome</keyword>
<evidence type="ECO:0000313" key="1">
    <source>
        <dbReference type="EMBL" id="TNN89091.1"/>
    </source>
</evidence>
<comment type="caution">
    <text evidence="1">The sequence shown here is derived from an EMBL/GenBank/DDBJ whole genome shotgun (WGS) entry which is preliminary data.</text>
</comment>
<protein>
    <submittedName>
        <fullName evidence="1">Uncharacterized protein</fullName>
    </submittedName>
</protein>
<dbReference type="Proteomes" id="UP000314294">
    <property type="component" value="Unassembled WGS sequence"/>
</dbReference>
<gene>
    <name evidence="1" type="ORF">EYF80_000379</name>
</gene>
<reference evidence="1 2" key="1">
    <citation type="submission" date="2019-03" db="EMBL/GenBank/DDBJ databases">
        <title>First draft genome of Liparis tanakae, snailfish: a comprehensive survey of snailfish specific genes.</title>
        <authorList>
            <person name="Kim W."/>
            <person name="Song I."/>
            <person name="Jeong J.-H."/>
            <person name="Kim D."/>
            <person name="Kim S."/>
            <person name="Ryu S."/>
            <person name="Song J.Y."/>
            <person name="Lee S.K."/>
        </authorList>
    </citation>
    <scope>NUCLEOTIDE SEQUENCE [LARGE SCALE GENOMIC DNA]</scope>
    <source>
        <tissue evidence="1">Muscle</tissue>
    </source>
</reference>
<evidence type="ECO:0000313" key="2">
    <source>
        <dbReference type="Proteomes" id="UP000314294"/>
    </source>
</evidence>
<proteinExistence type="predicted"/>
<dbReference type="AlphaFoldDB" id="A0A4Z2JGJ2"/>
<accession>A0A4Z2JGJ2</accession>